<dbReference type="EMBL" id="CAEZYL010000003">
    <property type="protein sequence ID" value="CAB4715064.1"/>
    <property type="molecule type" value="Genomic_DNA"/>
</dbReference>
<protein>
    <submittedName>
        <fullName evidence="2">Unannotated protein</fullName>
    </submittedName>
</protein>
<dbReference type="EMBL" id="CAFBPI010000002">
    <property type="protein sequence ID" value="CAB5003833.1"/>
    <property type="molecule type" value="Genomic_DNA"/>
</dbReference>
<dbReference type="Pfam" id="PF00171">
    <property type="entry name" value="Aldedh"/>
    <property type="match status" value="1"/>
</dbReference>
<dbReference type="InterPro" id="IPR015590">
    <property type="entry name" value="Aldehyde_DH_dom"/>
</dbReference>
<dbReference type="InterPro" id="IPR016161">
    <property type="entry name" value="Ald_DH/histidinol_DH"/>
</dbReference>
<dbReference type="GO" id="GO:0016491">
    <property type="term" value="F:oxidoreductase activity"/>
    <property type="evidence" value="ECO:0007669"/>
    <property type="project" value="InterPro"/>
</dbReference>
<dbReference type="InterPro" id="IPR016162">
    <property type="entry name" value="Ald_DH_N"/>
</dbReference>
<evidence type="ECO:0000259" key="1">
    <source>
        <dbReference type="Pfam" id="PF00171"/>
    </source>
</evidence>
<feature type="domain" description="Aldehyde dehydrogenase" evidence="1">
    <location>
        <begin position="24"/>
        <end position="254"/>
    </location>
</feature>
<evidence type="ECO:0000313" key="4">
    <source>
        <dbReference type="EMBL" id="CAB4715064.1"/>
    </source>
</evidence>
<reference evidence="2" key="1">
    <citation type="submission" date="2020-05" db="EMBL/GenBank/DDBJ databases">
        <authorList>
            <person name="Chiriac C."/>
            <person name="Salcher M."/>
            <person name="Ghai R."/>
            <person name="Kavagutti S V."/>
        </authorList>
    </citation>
    <scope>NUCLEOTIDE SEQUENCE</scope>
</reference>
<evidence type="ECO:0000313" key="6">
    <source>
        <dbReference type="EMBL" id="CAB4962248.1"/>
    </source>
</evidence>
<evidence type="ECO:0000313" key="5">
    <source>
        <dbReference type="EMBL" id="CAB4888669.1"/>
    </source>
</evidence>
<organism evidence="2">
    <name type="scientific">freshwater metagenome</name>
    <dbReference type="NCBI Taxonomy" id="449393"/>
    <lineage>
        <taxon>unclassified sequences</taxon>
        <taxon>metagenomes</taxon>
        <taxon>ecological metagenomes</taxon>
    </lineage>
</organism>
<dbReference type="PANTHER" id="PTHR11699">
    <property type="entry name" value="ALDEHYDE DEHYDROGENASE-RELATED"/>
    <property type="match status" value="1"/>
</dbReference>
<gene>
    <name evidence="2" type="ORF">UFOPK1380_00973</name>
    <name evidence="3" type="ORF">UFOPK1863_00916</name>
    <name evidence="4" type="ORF">UFOPK2689_00169</name>
    <name evidence="5" type="ORF">UFOPK3555_00143</name>
    <name evidence="6" type="ORF">UFOPK3874_00604</name>
    <name evidence="7" type="ORF">UFOPK4095_00038</name>
</gene>
<dbReference type="EMBL" id="CAEZUY010000102">
    <property type="protein sequence ID" value="CAB4619183.1"/>
    <property type="molecule type" value="Genomic_DNA"/>
</dbReference>
<dbReference type="EMBL" id="CAEZSC010000064">
    <property type="protein sequence ID" value="CAB4539673.1"/>
    <property type="molecule type" value="Genomic_DNA"/>
</dbReference>
<evidence type="ECO:0000313" key="2">
    <source>
        <dbReference type="EMBL" id="CAB4539673.1"/>
    </source>
</evidence>
<sequence>MARIDVMKTYKLFIGGKFPRSESGRVYELQDAKGKFLANPCLASRKDLRDSVVAARSALSGWSTATAYNRGQILYRVAEVMQGRSAQFIDEIVAQEGITSKAAAVQVEQAIDLWVWYAGWTDKLSAFSGAQNPVSGPFYNFTSPEALGVVGAFVDGKPSLLSLVSSIAPIIAAGNTAVVVASEKFPLSAITLAEVLATSDLPGGVVNILTGKSSELISWMGEHMEIDGIDATGLSSKAMTELKIAGAENLKRIHSFSDIASPARIQAFMENKTIWQNVGI</sequence>
<proteinExistence type="predicted"/>
<dbReference type="Gene3D" id="3.40.605.10">
    <property type="entry name" value="Aldehyde Dehydrogenase, Chain A, domain 1"/>
    <property type="match status" value="1"/>
</dbReference>
<dbReference type="AlphaFoldDB" id="A0A6J6BMS2"/>
<dbReference type="SUPFAM" id="SSF53720">
    <property type="entry name" value="ALDH-like"/>
    <property type="match status" value="1"/>
</dbReference>
<name>A0A6J6BMS2_9ZZZZ</name>
<evidence type="ECO:0000313" key="7">
    <source>
        <dbReference type="EMBL" id="CAB5003833.1"/>
    </source>
</evidence>
<dbReference type="EMBL" id="CAFBNS010000096">
    <property type="protein sequence ID" value="CAB4962248.1"/>
    <property type="molecule type" value="Genomic_DNA"/>
</dbReference>
<dbReference type="EMBL" id="CAFBME010000005">
    <property type="protein sequence ID" value="CAB4888669.1"/>
    <property type="molecule type" value="Genomic_DNA"/>
</dbReference>
<accession>A0A6J6BMS2</accession>
<evidence type="ECO:0000313" key="3">
    <source>
        <dbReference type="EMBL" id="CAB4619183.1"/>
    </source>
</evidence>